<keyword evidence="14" id="KW-0443">Lipid metabolism</keyword>
<dbReference type="PANTHER" id="PTHR46382">
    <property type="entry name" value="PHOSPHATIDATE CYTIDYLYLTRANSFERASE"/>
    <property type="match status" value="1"/>
</dbReference>
<evidence type="ECO:0000256" key="12">
    <source>
        <dbReference type="ARBA" id="ARBA00022695"/>
    </source>
</evidence>
<dbReference type="EC" id="2.7.7.41" evidence="6 18"/>
<dbReference type="PROSITE" id="PS01315">
    <property type="entry name" value="CDS"/>
    <property type="match status" value="1"/>
</dbReference>
<organism evidence="20 21">
    <name type="scientific">Sulfobacillus acidophilus</name>
    <dbReference type="NCBI Taxonomy" id="53633"/>
    <lineage>
        <taxon>Bacteria</taxon>
        <taxon>Bacillati</taxon>
        <taxon>Bacillota</taxon>
        <taxon>Clostridia</taxon>
        <taxon>Eubacteriales</taxon>
        <taxon>Clostridiales Family XVII. Incertae Sedis</taxon>
        <taxon>Sulfobacillus</taxon>
    </lineage>
</organism>
<evidence type="ECO:0000256" key="19">
    <source>
        <dbReference type="SAM" id="Phobius"/>
    </source>
</evidence>
<keyword evidence="13 19" id="KW-1133">Transmembrane helix</keyword>
<evidence type="ECO:0000313" key="21">
    <source>
        <dbReference type="Proteomes" id="UP000241848"/>
    </source>
</evidence>
<keyword evidence="11 18" id="KW-0812">Transmembrane</keyword>
<feature type="transmembrane region" description="Helical" evidence="19">
    <location>
        <begin position="171"/>
        <end position="192"/>
    </location>
</feature>
<evidence type="ECO:0000256" key="10">
    <source>
        <dbReference type="ARBA" id="ARBA00022679"/>
    </source>
</evidence>
<evidence type="ECO:0000256" key="6">
    <source>
        <dbReference type="ARBA" id="ARBA00012487"/>
    </source>
</evidence>
<evidence type="ECO:0000313" key="20">
    <source>
        <dbReference type="EMBL" id="PSR23762.1"/>
    </source>
</evidence>
<keyword evidence="9" id="KW-0444">Lipid biosynthesis</keyword>
<name>A0A2T2WNF2_9FIRM</name>
<evidence type="ECO:0000256" key="8">
    <source>
        <dbReference type="ARBA" id="ARBA00022475"/>
    </source>
</evidence>
<dbReference type="EMBL" id="PXYV01000003">
    <property type="protein sequence ID" value="PSR23762.1"/>
    <property type="molecule type" value="Genomic_DNA"/>
</dbReference>
<sequence>MLIWRVVTAVIGIPILLALIYLGGWPLIIATGIFEAVMVYESEKMFRARKMPFFARMSLFWVWAILACQAWHRPLLWGLLAGLSVVVVGAVVLGRDASSFEGLLTTAWTSLYIGLLFMFLVAIRQMPFGARRVFVFFVLIWATDAVAYFVGRIFGKHKLMVHISPSKTWEGTLGGVAAAVVLGSLVSGFVHLAWYEGAFLALVIGSAGVVGDLLESQFKRYVGVKDSGGVLPGHGGVLDRFDSALLALPFAYYLFKGLGIG</sequence>
<accession>A0A2T2WNF2</accession>
<dbReference type="PANTHER" id="PTHR46382:SF1">
    <property type="entry name" value="PHOSPHATIDATE CYTIDYLYLTRANSFERASE"/>
    <property type="match status" value="1"/>
</dbReference>
<keyword evidence="8" id="KW-1003">Cell membrane</keyword>
<dbReference type="GO" id="GO:0004605">
    <property type="term" value="F:phosphatidate cytidylyltransferase activity"/>
    <property type="evidence" value="ECO:0007669"/>
    <property type="project" value="UniProtKB-EC"/>
</dbReference>
<evidence type="ECO:0000256" key="9">
    <source>
        <dbReference type="ARBA" id="ARBA00022516"/>
    </source>
</evidence>
<comment type="subcellular location">
    <subcellularLocation>
        <location evidence="2">Cell membrane</location>
        <topology evidence="2">Multi-pass membrane protein</topology>
    </subcellularLocation>
</comment>
<dbReference type="Pfam" id="PF01148">
    <property type="entry name" value="CTP_transf_1"/>
    <property type="match status" value="1"/>
</dbReference>
<evidence type="ECO:0000256" key="4">
    <source>
        <dbReference type="ARBA" id="ARBA00005189"/>
    </source>
</evidence>
<evidence type="ECO:0000256" key="5">
    <source>
        <dbReference type="ARBA" id="ARBA00010185"/>
    </source>
</evidence>
<evidence type="ECO:0000256" key="2">
    <source>
        <dbReference type="ARBA" id="ARBA00004651"/>
    </source>
</evidence>
<dbReference type="Proteomes" id="UP000241848">
    <property type="component" value="Unassembled WGS sequence"/>
</dbReference>
<keyword evidence="10 18" id="KW-0808">Transferase</keyword>
<reference evidence="20 21" key="1">
    <citation type="journal article" date="2014" name="BMC Genomics">
        <title>Comparison of environmental and isolate Sulfobacillus genomes reveals diverse carbon, sulfur, nitrogen, and hydrogen metabolisms.</title>
        <authorList>
            <person name="Justice N.B."/>
            <person name="Norman A."/>
            <person name="Brown C.T."/>
            <person name="Singh A."/>
            <person name="Thomas B.C."/>
            <person name="Banfield J.F."/>
        </authorList>
    </citation>
    <scope>NUCLEOTIDE SEQUENCE [LARGE SCALE GENOMIC DNA]</scope>
    <source>
        <strain evidence="20">AMDSBA3</strain>
    </source>
</reference>
<dbReference type="UniPathway" id="UPA00557">
    <property type="reaction ID" value="UER00614"/>
</dbReference>
<dbReference type="GO" id="GO:0005886">
    <property type="term" value="C:plasma membrane"/>
    <property type="evidence" value="ECO:0007669"/>
    <property type="project" value="UniProtKB-SubCell"/>
</dbReference>
<comment type="pathway">
    <text evidence="3 18">Phospholipid metabolism; CDP-diacylglycerol biosynthesis; CDP-diacylglycerol from sn-glycerol 3-phosphate: step 3/3.</text>
</comment>
<evidence type="ECO:0000256" key="1">
    <source>
        <dbReference type="ARBA" id="ARBA00001698"/>
    </source>
</evidence>
<feature type="transmembrane region" description="Helical" evidence="19">
    <location>
        <begin position="129"/>
        <end position="150"/>
    </location>
</feature>
<dbReference type="GO" id="GO:0016024">
    <property type="term" value="P:CDP-diacylglycerol biosynthetic process"/>
    <property type="evidence" value="ECO:0007669"/>
    <property type="project" value="UniProtKB-UniPathway"/>
</dbReference>
<gene>
    <name evidence="20" type="ORF">C7B45_01735</name>
</gene>
<evidence type="ECO:0000256" key="18">
    <source>
        <dbReference type="RuleBase" id="RU003938"/>
    </source>
</evidence>
<keyword evidence="16" id="KW-0594">Phospholipid biosynthesis</keyword>
<comment type="similarity">
    <text evidence="5 18">Belongs to the CDS family.</text>
</comment>
<evidence type="ECO:0000256" key="7">
    <source>
        <dbReference type="ARBA" id="ARBA00019373"/>
    </source>
</evidence>
<evidence type="ECO:0000256" key="14">
    <source>
        <dbReference type="ARBA" id="ARBA00023098"/>
    </source>
</evidence>
<evidence type="ECO:0000256" key="3">
    <source>
        <dbReference type="ARBA" id="ARBA00005119"/>
    </source>
</evidence>
<evidence type="ECO:0000256" key="11">
    <source>
        <dbReference type="ARBA" id="ARBA00022692"/>
    </source>
</evidence>
<feature type="transmembrane region" description="Helical" evidence="19">
    <location>
        <begin position="6"/>
        <end position="33"/>
    </location>
</feature>
<dbReference type="InterPro" id="IPR000374">
    <property type="entry name" value="PC_trans"/>
</dbReference>
<evidence type="ECO:0000256" key="17">
    <source>
        <dbReference type="ARBA" id="ARBA00023264"/>
    </source>
</evidence>
<keyword evidence="17" id="KW-1208">Phospholipid metabolism</keyword>
<feature type="transmembrane region" description="Helical" evidence="19">
    <location>
        <begin position="102"/>
        <end position="123"/>
    </location>
</feature>
<keyword evidence="12 18" id="KW-0548">Nucleotidyltransferase</keyword>
<protein>
    <recommendedName>
        <fullName evidence="7 18">Phosphatidate cytidylyltransferase</fullName>
        <ecNumber evidence="6 18">2.7.7.41</ecNumber>
    </recommendedName>
</protein>
<comment type="catalytic activity">
    <reaction evidence="1 18">
        <text>a 1,2-diacyl-sn-glycero-3-phosphate + CTP + H(+) = a CDP-1,2-diacyl-sn-glycerol + diphosphate</text>
        <dbReference type="Rhea" id="RHEA:16229"/>
        <dbReference type="ChEBI" id="CHEBI:15378"/>
        <dbReference type="ChEBI" id="CHEBI:33019"/>
        <dbReference type="ChEBI" id="CHEBI:37563"/>
        <dbReference type="ChEBI" id="CHEBI:58332"/>
        <dbReference type="ChEBI" id="CHEBI:58608"/>
        <dbReference type="EC" id="2.7.7.41"/>
    </reaction>
</comment>
<feature type="transmembrane region" description="Helical" evidence="19">
    <location>
        <begin position="78"/>
        <end position="95"/>
    </location>
</feature>
<evidence type="ECO:0000256" key="15">
    <source>
        <dbReference type="ARBA" id="ARBA00023136"/>
    </source>
</evidence>
<feature type="transmembrane region" description="Helical" evidence="19">
    <location>
        <begin position="53"/>
        <end position="72"/>
    </location>
</feature>
<comment type="caution">
    <text evidence="20">The sequence shown here is derived from an EMBL/GenBank/DDBJ whole genome shotgun (WGS) entry which is preliminary data.</text>
</comment>
<evidence type="ECO:0000256" key="16">
    <source>
        <dbReference type="ARBA" id="ARBA00023209"/>
    </source>
</evidence>
<evidence type="ECO:0000256" key="13">
    <source>
        <dbReference type="ARBA" id="ARBA00022989"/>
    </source>
</evidence>
<proteinExistence type="inferred from homology"/>
<dbReference type="AlphaFoldDB" id="A0A2T2WNF2"/>
<keyword evidence="15 19" id="KW-0472">Membrane</keyword>
<comment type="pathway">
    <text evidence="4">Lipid metabolism.</text>
</comment>